<keyword evidence="1" id="KW-1133">Transmembrane helix</keyword>
<protein>
    <submittedName>
        <fullName evidence="2">Uncharacterized protein</fullName>
    </submittedName>
</protein>
<evidence type="ECO:0000256" key="1">
    <source>
        <dbReference type="SAM" id="Phobius"/>
    </source>
</evidence>
<accession>A0A1L4BMJ3</accession>
<sequence>MNMDEIAKKLAGLGLPGIILVVLAVASAGSNAAIVAALTAAGGPFGIVGGIGLLGLVGVVGDTVGAYGIEAILKAVYSERTKNESVRALVKEINDLPISDELKTKLISHVESEPNTATEAEVVEEPRTVEIVDEDEEVAVEA</sequence>
<organism evidence="2">
    <name type="scientific">Sphaerospermopsis torques-reginae ITEP-024</name>
    <dbReference type="NCBI Taxonomy" id="984208"/>
    <lineage>
        <taxon>Bacteria</taxon>
        <taxon>Bacillati</taxon>
        <taxon>Cyanobacteriota</taxon>
        <taxon>Cyanophyceae</taxon>
        <taxon>Nostocales</taxon>
        <taxon>Aphanizomenonaceae</taxon>
        <taxon>Sphaerospermopsis</taxon>
        <taxon>Sphaerospermopsis torques-reginae</taxon>
    </lineage>
</organism>
<name>A0A1L4BMJ3_9CYAN</name>
<reference evidence="2" key="1">
    <citation type="submission" date="2016-08" db="EMBL/GenBank/DDBJ databases">
        <title>Discovery of anabaenopeptin and spumigin biosynthetic gene clusters in the bloom-forming cyanobacterium Sphaerospermopsis torques-reginae ITEP-024.</title>
        <authorList>
            <person name="Lima S.T."/>
            <person name="Alvarenga D.O."/>
            <person name="Echegaray A."/>
            <person name="Fewer D.P."/>
            <person name="Jokela J."/>
            <person name="Varani A.M."/>
            <person name="Sanz M."/>
            <person name="Dorr F.A."/>
            <person name="Pinto E."/>
            <person name="Sivonen K."/>
            <person name="Fiore M.F."/>
        </authorList>
    </citation>
    <scope>NUCLEOTIDE SEQUENCE</scope>
    <source>
        <strain evidence="2">ITEP-024</strain>
    </source>
</reference>
<proteinExistence type="predicted"/>
<dbReference type="EMBL" id="KX788858">
    <property type="protein sequence ID" value="API83193.1"/>
    <property type="molecule type" value="Genomic_DNA"/>
</dbReference>
<keyword evidence="1" id="KW-0812">Transmembrane</keyword>
<dbReference type="AlphaFoldDB" id="A0A1L4BMJ3"/>
<keyword evidence="1" id="KW-0472">Membrane</keyword>
<feature type="transmembrane region" description="Helical" evidence="1">
    <location>
        <begin position="47"/>
        <end position="73"/>
    </location>
</feature>
<evidence type="ECO:0000313" key="2">
    <source>
        <dbReference type="EMBL" id="API83193.1"/>
    </source>
</evidence>